<protein>
    <submittedName>
        <fullName evidence="2">3-carboxy-cis,cis-muconate cycloisomerase</fullName>
    </submittedName>
</protein>
<organism evidence="2 3">
    <name type="scientific">Blastococcus deserti</name>
    <dbReference type="NCBI Taxonomy" id="2259033"/>
    <lineage>
        <taxon>Bacteria</taxon>
        <taxon>Bacillati</taxon>
        <taxon>Actinomycetota</taxon>
        <taxon>Actinomycetes</taxon>
        <taxon>Geodermatophilales</taxon>
        <taxon>Geodermatophilaceae</taxon>
        <taxon>Blastococcus</taxon>
    </lineage>
</organism>
<keyword evidence="3" id="KW-1185">Reference proteome</keyword>
<dbReference type="InterPro" id="IPR008948">
    <property type="entry name" value="L-Aspartase-like"/>
</dbReference>
<keyword evidence="1" id="KW-0456">Lyase</keyword>
<gene>
    <name evidence="2" type="ORF">ACFSHS_05025</name>
</gene>
<evidence type="ECO:0000313" key="3">
    <source>
        <dbReference type="Proteomes" id="UP001597402"/>
    </source>
</evidence>
<dbReference type="SUPFAM" id="SSF48557">
    <property type="entry name" value="L-aspartase-like"/>
    <property type="match status" value="1"/>
</dbReference>
<feature type="non-terminal residue" evidence="2">
    <location>
        <position position="1"/>
    </location>
</feature>
<comment type="caution">
    <text evidence="2">The sequence shown here is derived from an EMBL/GenBank/DDBJ whole genome shotgun (WGS) entry which is preliminary data.</text>
</comment>
<evidence type="ECO:0000313" key="2">
    <source>
        <dbReference type="EMBL" id="MFD2090931.1"/>
    </source>
</evidence>
<dbReference type="Proteomes" id="UP001597402">
    <property type="component" value="Unassembled WGS sequence"/>
</dbReference>
<sequence>TVAAARDPELAAGLADALTPAVGRGAAHDAAAEAVREAARGGRSLREVIRARGDVDVDALLAAVPDTGEAAAQVDAALADHRRLIEGTP</sequence>
<name>A0ABW4X677_9ACTN</name>
<proteinExistence type="predicted"/>
<dbReference type="Gene3D" id="1.10.40.30">
    <property type="entry name" value="Fumarase/aspartase (C-terminal domain)"/>
    <property type="match status" value="1"/>
</dbReference>
<reference evidence="3" key="1">
    <citation type="journal article" date="2019" name="Int. J. Syst. Evol. Microbiol.">
        <title>The Global Catalogue of Microorganisms (GCM) 10K type strain sequencing project: providing services to taxonomists for standard genome sequencing and annotation.</title>
        <authorList>
            <consortium name="The Broad Institute Genomics Platform"/>
            <consortium name="The Broad Institute Genome Sequencing Center for Infectious Disease"/>
            <person name="Wu L."/>
            <person name="Ma J."/>
        </authorList>
    </citation>
    <scope>NUCLEOTIDE SEQUENCE [LARGE SCALE GENOMIC DNA]</scope>
    <source>
        <strain evidence="3">JCM 3338</strain>
    </source>
</reference>
<evidence type="ECO:0000256" key="1">
    <source>
        <dbReference type="ARBA" id="ARBA00023239"/>
    </source>
</evidence>
<accession>A0ABW4X677</accession>
<dbReference type="EMBL" id="JBHUHP010000004">
    <property type="protein sequence ID" value="MFD2090931.1"/>
    <property type="molecule type" value="Genomic_DNA"/>
</dbReference>